<evidence type="ECO:0000313" key="4">
    <source>
        <dbReference type="Proteomes" id="UP000094043"/>
    </source>
</evidence>
<dbReference type="PANTHER" id="PTHR22904">
    <property type="entry name" value="TPR REPEAT CONTAINING PROTEIN"/>
    <property type="match status" value="1"/>
</dbReference>
<organism evidence="3 4">
    <name type="scientific">Cryptococcus depauperatus CBS 7841</name>
    <dbReference type="NCBI Taxonomy" id="1295531"/>
    <lineage>
        <taxon>Eukaryota</taxon>
        <taxon>Fungi</taxon>
        <taxon>Dikarya</taxon>
        <taxon>Basidiomycota</taxon>
        <taxon>Agaricomycotina</taxon>
        <taxon>Tremellomycetes</taxon>
        <taxon>Tremellales</taxon>
        <taxon>Cryptococcaceae</taxon>
        <taxon>Cryptococcus</taxon>
    </lineage>
</organism>
<keyword evidence="1" id="KW-0677">Repeat</keyword>
<evidence type="ECO:0000313" key="3">
    <source>
        <dbReference type="EMBL" id="WVN88749.1"/>
    </source>
</evidence>
<evidence type="ECO:0008006" key="5">
    <source>
        <dbReference type="Google" id="ProtNLM"/>
    </source>
</evidence>
<dbReference type="PANTHER" id="PTHR22904:SF523">
    <property type="entry name" value="STRESS-INDUCED-PHOSPHOPROTEIN 1"/>
    <property type="match status" value="1"/>
</dbReference>
<gene>
    <name evidence="3" type="ORF">L203_103962</name>
</gene>
<dbReference type="KEGG" id="cdep:91088172"/>
<dbReference type="EMBL" id="CP143787">
    <property type="protein sequence ID" value="WVN88749.1"/>
    <property type="molecule type" value="Genomic_DNA"/>
</dbReference>
<dbReference type="GeneID" id="91088172"/>
<accession>A0AAJ8JUM0</accession>
<evidence type="ECO:0000256" key="2">
    <source>
        <dbReference type="ARBA" id="ARBA00022803"/>
    </source>
</evidence>
<dbReference type="GO" id="GO:0051879">
    <property type="term" value="F:Hsp90 protein binding"/>
    <property type="evidence" value="ECO:0007669"/>
    <property type="project" value="TreeGrafter"/>
</dbReference>
<dbReference type="AlphaFoldDB" id="A0AAJ8JUM0"/>
<dbReference type="SUPFAM" id="SSF48452">
    <property type="entry name" value="TPR-like"/>
    <property type="match status" value="1"/>
</dbReference>
<proteinExistence type="predicted"/>
<reference evidence="3" key="3">
    <citation type="submission" date="2024-01" db="EMBL/GenBank/DDBJ databases">
        <authorList>
            <person name="Coelho M.A."/>
            <person name="David-Palma M."/>
            <person name="Shea T."/>
            <person name="Sun S."/>
            <person name="Cuomo C.A."/>
            <person name="Heitman J."/>
        </authorList>
    </citation>
    <scope>NUCLEOTIDE SEQUENCE</scope>
    <source>
        <strain evidence="3">CBS 7841</strain>
    </source>
</reference>
<name>A0AAJ8JUM0_9TREE</name>
<dbReference type="Proteomes" id="UP000094043">
    <property type="component" value="Chromosome 4"/>
</dbReference>
<dbReference type="RefSeq" id="XP_066069449.1">
    <property type="nucleotide sequence ID" value="XM_066213352.1"/>
</dbReference>
<dbReference type="InterPro" id="IPR011990">
    <property type="entry name" value="TPR-like_helical_dom_sf"/>
</dbReference>
<sequence length="243" mass="27042">MAQPETQQSLSPLSPTHLSILDSIPYTHVPHTLKQVPPPPNAPPEVAAKTFIVVCKPHDKSPCEQCHVDFTLLNYLFQFLKMAPSDAVPPPPNVMPPPQKAQNVTNLKDSGNNAFKARKFDVATQFYTKATDVALNRPPWEQASIGREEAAITLCNRSASHAYSGNWPAALADAETVITLKRPWTKGHFRKARALVGLERHEEARQAIIDGMQYEPHDKELNSFLEEIDQKIQEANAKLPDTI</sequence>
<dbReference type="Gene3D" id="1.25.40.10">
    <property type="entry name" value="Tetratricopeptide repeat domain"/>
    <property type="match status" value="1"/>
</dbReference>
<keyword evidence="4" id="KW-1185">Reference proteome</keyword>
<protein>
    <recommendedName>
        <fullName evidence="5">Translocation protein SEC72</fullName>
    </recommendedName>
</protein>
<reference evidence="3" key="2">
    <citation type="journal article" date="2022" name="Elife">
        <title>Obligate sexual reproduction of a homothallic fungus closely related to the Cryptococcus pathogenic species complex.</title>
        <authorList>
            <person name="Passer A.R."/>
            <person name="Clancey S.A."/>
            <person name="Shea T."/>
            <person name="David-Palma M."/>
            <person name="Averette A.F."/>
            <person name="Boekhout T."/>
            <person name="Porcel B.M."/>
            <person name="Nowrousian M."/>
            <person name="Cuomo C.A."/>
            <person name="Sun S."/>
            <person name="Heitman J."/>
            <person name="Coelho M.A."/>
        </authorList>
    </citation>
    <scope>NUCLEOTIDE SEQUENCE</scope>
    <source>
        <strain evidence="3">CBS 7841</strain>
    </source>
</reference>
<evidence type="ECO:0000256" key="1">
    <source>
        <dbReference type="ARBA" id="ARBA00022737"/>
    </source>
</evidence>
<reference evidence="3" key="1">
    <citation type="submission" date="2016-06" db="EMBL/GenBank/DDBJ databases">
        <authorList>
            <person name="Cuomo C."/>
            <person name="Litvintseva A."/>
            <person name="Heitman J."/>
            <person name="Chen Y."/>
            <person name="Sun S."/>
            <person name="Springer D."/>
            <person name="Dromer F."/>
            <person name="Young S."/>
            <person name="Zeng Q."/>
            <person name="Chapman S."/>
            <person name="Gujja S."/>
            <person name="Saif S."/>
            <person name="Birren B."/>
        </authorList>
    </citation>
    <scope>NUCLEOTIDE SEQUENCE</scope>
    <source>
        <strain evidence="3">CBS 7841</strain>
    </source>
</reference>
<keyword evidence="2" id="KW-0802">TPR repeat</keyword>